<dbReference type="EMBL" id="SWCJ01000012">
    <property type="protein sequence ID" value="TKB53306.1"/>
    <property type="molecule type" value="Genomic_DNA"/>
</dbReference>
<comment type="caution">
    <text evidence="1">The sequence shown here is derived from an EMBL/GenBank/DDBJ whole genome shotgun (WGS) entry which is preliminary data.</text>
</comment>
<protein>
    <submittedName>
        <fullName evidence="1">Uncharacterized protein</fullName>
    </submittedName>
</protein>
<dbReference type="AlphaFoldDB" id="A0A4V5NW59"/>
<proteinExistence type="predicted"/>
<gene>
    <name evidence="1" type="ORF">FCL42_14650</name>
</gene>
<evidence type="ECO:0000313" key="2">
    <source>
        <dbReference type="Proteomes" id="UP000305675"/>
    </source>
</evidence>
<name>A0A4V5NW59_9GAMM</name>
<organism evidence="1 2">
    <name type="scientific">Ferrimonas aestuarii</name>
    <dbReference type="NCBI Taxonomy" id="2569539"/>
    <lineage>
        <taxon>Bacteria</taxon>
        <taxon>Pseudomonadati</taxon>
        <taxon>Pseudomonadota</taxon>
        <taxon>Gammaproteobacteria</taxon>
        <taxon>Alteromonadales</taxon>
        <taxon>Ferrimonadaceae</taxon>
        <taxon>Ferrimonas</taxon>
    </lineage>
</organism>
<dbReference type="OrthoDB" id="7306955at2"/>
<dbReference type="Proteomes" id="UP000305675">
    <property type="component" value="Unassembled WGS sequence"/>
</dbReference>
<evidence type="ECO:0000313" key="1">
    <source>
        <dbReference type="EMBL" id="TKB53306.1"/>
    </source>
</evidence>
<keyword evidence="2" id="KW-1185">Reference proteome</keyword>
<dbReference type="RefSeq" id="WP_136864173.1">
    <property type="nucleotide sequence ID" value="NZ_SWCJ01000012.1"/>
</dbReference>
<sequence>MARNPKQFDCDRCPHRHCSEEKAAQFDVWVITLGGFEHRMRVCPKPQITAATQQLLSLFGDYRQGYLLNAGGLNEQPFRYLQAMRLIDSTVKSNEQ</sequence>
<accession>A0A4V5NW59</accession>
<reference evidence="1 2" key="1">
    <citation type="submission" date="2019-04" db="EMBL/GenBank/DDBJ databases">
        <authorList>
            <person name="Hwang J.C."/>
        </authorList>
    </citation>
    <scope>NUCLEOTIDE SEQUENCE [LARGE SCALE GENOMIC DNA]</scope>
    <source>
        <strain evidence="1 2">IMCC35002</strain>
    </source>
</reference>